<evidence type="ECO:0000259" key="1">
    <source>
        <dbReference type="Pfam" id="PF26078"/>
    </source>
</evidence>
<keyword evidence="4" id="KW-1185">Reference proteome</keyword>
<dbReference type="PANTHER" id="PTHR35862">
    <property type="entry name" value="FELS-2 PROPHAGE PROTEIN"/>
    <property type="match status" value="1"/>
</dbReference>
<accession>A0A7X1ZII9</accession>
<dbReference type="OrthoDB" id="9793802at2"/>
<dbReference type="InterPro" id="IPR052726">
    <property type="entry name" value="Phage_Baseplate_Hub"/>
</dbReference>
<comment type="caution">
    <text evidence="3">The sequence shown here is derived from an EMBL/GenBank/DDBJ whole genome shotgun (WGS) entry which is preliminary data.</text>
</comment>
<dbReference type="PIRSF" id="PIRSF020481">
    <property type="entry name" value="BAP"/>
    <property type="match status" value="1"/>
</dbReference>
<evidence type="ECO:0000259" key="2">
    <source>
        <dbReference type="Pfam" id="PF26079"/>
    </source>
</evidence>
<name>A0A7X1ZII9_9PROT</name>
<dbReference type="PANTHER" id="PTHR35862:SF1">
    <property type="entry name" value="FELS-2 PROPHAGE PROTEIN"/>
    <property type="match status" value="1"/>
</dbReference>
<dbReference type="EMBL" id="WIVE01000059">
    <property type="protein sequence ID" value="MQX37875.1"/>
    <property type="molecule type" value="Genomic_DNA"/>
</dbReference>
<feature type="domain" description="Baseplate J-like central" evidence="1">
    <location>
        <begin position="132"/>
        <end position="271"/>
    </location>
</feature>
<dbReference type="InterPro" id="IPR058530">
    <property type="entry name" value="Baseplate_J-like_C"/>
</dbReference>
<reference evidence="3 4" key="1">
    <citation type="submission" date="2019-10" db="EMBL/GenBank/DDBJ databases">
        <title>Draft whole-genome sequence of the purple nonsulfur photosynthetic bacterium Roseospira navarrensis DSM 15114.</title>
        <authorList>
            <person name="Kyndt J.A."/>
            <person name="Meyer T.E."/>
        </authorList>
    </citation>
    <scope>NUCLEOTIDE SEQUENCE [LARGE SCALE GENOMIC DNA]</scope>
    <source>
        <strain evidence="3 4">DSM 15114</strain>
    </source>
</reference>
<gene>
    <name evidence="3" type="ORF">GHC57_15245</name>
</gene>
<evidence type="ECO:0000313" key="3">
    <source>
        <dbReference type="EMBL" id="MQX37875.1"/>
    </source>
</evidence>
<dbReference type="AlphaFoldDB" id="A0A7X1ZII9"/>
<evidence type="ECO:0000313" key="4">
    <source>
        <dbReference type="Proteomes" id="UP000434582"/>
    </source>
</evidence>
<proteinExistence type="predicted"/>
<protein>
    <submittedName>
        <fullName evidence="3">Baseplate assembly protein</fullName>
    </submittedName>
</protein>
<dbReference type="InterPro" id="IPR014507">
    <property type="entry name" value="Baseplate_assembly_J_pred"/>
</dbReference>
<dbReference type="RefSeq" id="WP_153345795.1">
    <property type="nucleotide sequence ID" value="NZ_WIVE01000059.1"/>
</dbReference>
<feature type="domain" description="Baseplate J-like C-terminal" evidence="2">
    <location>
        <begin position="278"/>
        <end position="359"/>
    </location>
</feature>
<dbReference type="Pfam" id="PF26079">
    <property type="entry name" value="Baseplate_J_C"/>
    <property type="match status" value="1"/>
</dbReference>
<dbReference type="InterPro" id="IPR058531">
    <property type="entry name" value="Baseplate_J_M"/>
</dbReference>
<dbReference type="Proteomes" id="UP000434582">
    <property type="component" value="Unassembled WGS sequence"/>
</dbReference>
<dbReference type="Pfam" id="PF26078">
    <property type="entry name" value="Baseplate_J_M"/>
    <property type="match status" value="1"/>
</dbReference>
<organism evidence="3 4">
    <name type="scientific">Roseospira navarrensis</name>
    <dbReference type="NCBI Taxonomy" id="140058"/>
    <lineage>
        <taxon>Bacteria</taxon>
        <taxon>Pseudomonadati</taxon>
        <taxon>Pseudomonadota</taxon>
        <taxon>Alphaproteobacteria</taxon>
        <taxon>Rhodospirillales</taxon>
        <taxon>Rhodospirillaceae</taxon>
        <taxon>Roseospira</taxon>
    </lineage>
</organism>
<sequence length="365" mass="38007">MTGMPVIDLSDLPSPDVLQGLDYEAEVAALLAEFQSRYPDHSAVLESEPIMKLVEAAAYRLTVKMAEFNDGARGLMLAYATGTTLDHLAALMNVQRLVVTPADDTTDPPTPAVMETDAALRYRAQLAWEGLSTAGPEGAYQFHAREADGRVRDVAVASPTPGDVVVTILGHDGDGTVTARETVTDLEVTLAPSSAVLPGVTITDLVVTDAILGTDYRWDAATGTVTCIAGGGIPAGATITVSYERAGVLELVADRLADDDVRPLTDQVTVQSATAIPYAVAATLWLYDGPASGPVLTAAAEALSATVTRLHALGHDVTLSALYAALHQPGVQRVDLTAPAADIIVGPTEAAYCTDMTVTLGGRDV</sequence>